<proteinExistence type="predicted"/>
<dbReference type="InterPro" id="IPR000792">
    <property type="entry name" value="Tscrpt_reg_LuxR_C"/>
</dbReference>
<reference evidence="4" key="1">
    <citation type="journal article" date="2019" name="Int. J. Syst. Evol. Microbiol.">
        <title>The Global Catalogue of Microorganisms (GCM) 10K type strain sequencing project: providing services to taxonomists for standard genome sequencing and annotation.</title>
        <authorList>
            <consortium name="The Broad Institute Genomics Platform"/>
            <consortium name="The Broad Institute Genome Sequencing Center for Infectious Disease"/>
            <person name="Wu L."/>
            <person name="Ma J."/>
        </authorList>
    </citation>
    <scope>NUCLEOTIDE SEQUENCE [LARGE SCALE GENOMIC DNA]</scope>
    <source>
        <strain evidence="4">JCM 14545</strain>
    </source>
</reference>
<dbReference type="PANTHER" id="PTHR43214:SF43">
    <property type="entry name" value="TWO-COMPONENT RESPONSE REGULATOR"/>
    <property type="match status" value="1"/>
</dbReference>
<name>A0ABP5BE37_9PSEU</name>
<dbReference type="InterPro" id="IPR016032">
    <property type="entry name" value="Sig_transdc_resp-reg_C-effctor"/>
</dbReference>
<feature type="domain" description="HTH luxR-type" evidence="2">
    <location>
        <begin position="317"/>
        <end position="382"/>
    </location>
</feature>
<dbReference type="PANTHER" id="PTHR43214">
    <property type="entry name" value="TWO-COMPONENT RESPONSE REGULATOR"/>
    <property type="match status" value="1"/>
</dbReference>
<organism evidence="3 4">
    <name type="scientific">Amycolatopsis minnesotensis</name>
    <dbReference type="NCBI Taxonomy" id="337894"/>
    <lineage>
        <taxon>Bacteria</taxon>
        <taxon>Bacillati</taxon>
        <taxon>Actinomycetota</taxon>
        <taxon>Actinomycetes</taxon>
        <taxon>Pseudonocardiales</taxon>
        <taxon>Pseudonocardiaceae</taxon>
        <taxon>Amycolatopsis</taxon>
    </lineage>
</organism>
<dbReference type="CDD" id="cd06170">
    <property type="entry name" value="LuxR_C_like"/>
    <property type="match status" value="1"/>
</dbReference>
<keyword evidence="1" id="KW-0238">DNA-binding</keyword>
<dbReference type="SUPFAM" id="SSF46894">
    <property type="entry name" value="C-terminal effector domain of the bipartite response regulators"/>
    <property type="match status" value="1"/>
</dbReference>
<dbReference type="RefSeq" id="WP_344412495.1">
    <property type="nucleotide sequence ID" value="NZ_BAAANN010000001.1"/>
</dbReference>
<dbReference type="EMBL" id="BAAANN010000001">
    <property type="protein sequence ID" value="GAA1939371.1"/>
    <property type="molecule type" value="Genomic_DNA"/>
</dbReference>
<sequence length="382" mass="39464">MGGTSIDAVHLPGPGAPLDAVRIANHGMDRAAAIAGARRVLTSSRDPGSVWSAVLVLGYAGEVDEAARHCDRARSCATGRWAGAFALLDGRLAWLRGDPAGASALLGDAMDRGVAPSSRAVATAWRLAALVDLGELDGAQDLLVSQDYDGQVEGEPELVAARGALRFANGDWGAACEDFLAAGREFVARGVVNPAVAPWRSRAALSAHSLGRHGLAGALARQELVAARRWGTARANGIAAYAVAVVSGGDAQALRHAAELLANGQVSGDLFGARYDLALASGAGAEAGELLEETALAAEEAGFRRWAAMARSAAARVTRPGAALTRQERRIAALARAGQGNREIAERQSVTLRTVEFHLSSVYRKLGISGRGELAAIPVPLP</sequence>
<evidence type="ECO:0000256" key="1">
    <source>
        <dbReference type="ARBA" id="ARBA00023125"/>
    </source>
</evidence>
<dbReference type="PROSITE" id="PS50043">
    <property type="entry name" value="HTH_LUXR_2"/>
    <property type="match status" value="1"/>
</dbReference>
<dbReference type="InterPro" id="IPR039420">
    <property type="entry name" value="WalR-like"/>
</dbReference>
<evidence type="ECO:0000259" key="2">
    <source>
        <dbReference type="PROSITE" id="PS50043"/>
    </source>
</evidence>
<evidence type="ECO:0000313" key="3">
    <source>
        <dbReference type="EMBL" id="GAA1939371.1"/>
    </source>
</evidence>
<protein>
    <recommendedName>
        <fullName evidence="2">HTH luxR-type domain-containing protein</fullName>
    </recommendedName>
</protein>
<gene>
    <name evidence="3" type="ORF">GCM10009754_03110</name>
</gene>
<dbReference type="Gene3D" id="1.10.10.10">
    <property type="entry name" value="Winged helix-like DNA-binding domain superfamily/Winged helix DNA-binding domain"/>
    <property type="match status" value="1"/>
</dbReference>
<dbReference type="Proteomes" id="UP001501116">
    <property type="component" value="Unassembled WGS sequence"/>
</dbReference>
<dbReference type="PRINTS" id="PR00038">
    <property type="entry name" value="HTHLUXR"/>
</dbReference>
<dbReference type="Pfam" id="PF00196">
    <property type="entry name" value="GerE"/>
    <property type="match status" value="1"/>
</dbReference>
<comment type="caution">
    <text evidence="3">The sequence shown here is derived from an EMBL/GenBank/DDBJ whole genome shotgun (WGS) entry which is preliminary data.</text>
</comment>
<evidence type="ECO:0000313" key="4">
    <source>
        <dbReference type="Proteomes" id="UP001501116"/>
    </source>
</evidence>
<dbReference type="InterPro" id="IPR036388">
    <property type="entry name" value="WH-like_DNA-bd_sf"/>
</dbReference>
<dbReference type="SMART" id="SM00421">
    <property type="entry name" value="HTH_LUXR"/>
    <property type="match status" value="1"/>
</dbReference>
<accession>A0ABP5BE37</accession>
<keyword evidence="4" id="KW-1185">Reference proteome</keyword>